<dbReference type="PROSITE" id="PS00099">
    <property type="entry name" value="THIOLASE_3"/>
    <property type="match status" value="1"/>
</dbReference>
<feature type="domain" description="Thiolase N-terminal" evidence="8">
    <location>
        <begin position="6"/>
        <end position="271"/>
    </location>
</feature>
<dbReference type="SUPFAM" id="SSF53901">
    <property type="entry name" value="Thiolase-like"/>
    <property type="match status" value="2"/>
</dbReference>
<dbReference type="InterPro" id="IPR020616">
    <property type="entry name" value="Thiolase_N"/>
</dbReference>
<feature type="region of interest" description="Disordered" evidence="7">
    <location>
        <begin position="220"/>
        <end position="241"/>
    </location>
</feature>
<evidence type="ECO:0000256" key="5">
    <source>
        <dbReference type="ARBA" id="ARBA00024073"/>
    </source>
</evidence>
<dbReference type="InterPro" id="IPR020610">
    <property type="entry name" value="Thiolase_AS"/>
</dbReference>
<dbReference type="NCBIfam" id="TIGR01930">
    <property type="entry name" value="AcCoA-C-Actrans"/>
    <property type="match status" value="1"/>
</dbReference>
<dbReference type="EMBL" id="JBHTBW010000009">
    <property type="protein sequence ID" value="MFC7440360.1"/>
    <property type="molecule type" value="Genomic_DNA"/>
</dbReference>
<evidence type="ECO:0000256" key="4">
    <source>
        <dbReference type="ARBA" id="ARBA00023315"/>
    </source>
</evidence>
<dbReference type="CDD" id="cd00751">
    <property type="entry name" value="thiolase"/>
    <property type="match status" value="1"/>
</dbReference>
<dbReference type="InterPro" id="IPR020617">
    <property type="entry name" value="Thiolase_C"/>
</dbReference>
<evidence type="ECO:0000259" key="9">
    <source>
        <dbReference type="Pfam" id="PF02803"/>
    </source>
</evidence>
<dbReference type="Proteomes" id="UP001596500">
    <property type="component" value="Unassembled WGS sequence"/>
</dbReference>
<dbReference type="Pfam" id="PF00108">
    <property type="entry name" value="Thiolase_N"/>
    <property type="match status" value="1"/>
</dbReference>
<keyword evidence="11" id="KW-1185">Reference proteome</keyword>
<sequence length="402" mass="42842">MKRREVVVVDAVRTPIGRFQGALSWVRPDDLAAHVIRALVERNPELRSEEIEDVVLGCANQAGEDNRNVARMALLLAGLSERIGGTTVNRLCGSGLEAINQAAAAIQMGCGDVMIAGGVESMTRAPLVMLKPEQGWARGDQALVDTTLGWRFTNPRLAARYEPISMGETAENVAEKFGISREAQDRFAYESQQRVKQARQRGAFLAELVPVPVTTGKGETVPFAEDEHPRPHTTLDKLGQLPPVFRPGGTVTAGNSAGINDGAAALLLMEQKTAVRLGCRPMARLVTFAVAGTNPLYMGMGPVAATRKALARAGLTVGELDLIELNEAFAAQALACMQELELDPAKVNVNGGAIALGHPLGASGARIMTTLVHELKRREGRYGLATMCIGVGQGIATVIERI</sequence>
<comment type="similarity">
    <text evidence="2 6">Belongs to the thiolase-like superfamily. Thiolase family.</text>
</comment>
<keyword evidence="4 6" id="KW-0012">Acyltransferase</keyword>
<evidence type="ECO:0000259" key="8">
    <source>
        <dbReference type="Pfam" id="PF00108"/>
    </source>
</evidence>
<dbReference type="InterPro" id="IPR016039">
    <property type="entry name" value="Thiolase-like"/>
</dbReference>
<evidence type="ECO:0000313" key="11">
    <source>
        <dbReference type="Proteomes" id="UP001596500"/>
    </source>
</evidence>
<name>A0ABW2RH81_9BACL</name>
<dbReference type="Gene3D" id="3.40.47.10">
    <property type="match status" value="1"/>
</dbReference>
<evidence type="ECO:0000256" key="2">
    <source>
        <dbReference type="ARBA" id="ARBA00010982"/>
    </source>
</evidence>
<dbReference type="Pfam" id="PF02803">
    <property type="entry name" value="Thiolase_C"/>
    <property type="match status" value="1"/>
</dbReference>
<evidence type="ECO:0000256" key="3">
    <source>
        <dbReference type="ARBA" id="ARBA00022679"/>
    </source>
</evidence>
<evidence type="ECO:0000313" key="10">
    <source>
        <dbReference type="EMBL" id="MFC7440360.1"/>
    </source>
</evidence>
<evidence type="ECO:0000256" key="1">
    <source>
        <dbReference type="ARBA" id="ARBA00005189"/>
    </source>
</evidence>
<reference evidence="11" key="1">
    <citation type="journal article" date="2019" name="Int. J. Syst. Evol. Microbiol.">
        <title>The Global Catalogue of Microorganisms (GCM) 10K type strain sequencing project: providing services to taxonomists for standard genome sequencing and annotation.</title>
        <authorList>
            <consortium name="The Broad Institute Genomics Platform"/>
            <consortium name="The Broad Institute Genome Sequencing Center for Infectious Disease"/>
            <person name="Wu L."/>
            <person name="Ma J."/>
        </authorList>
    </citation>
    <scope>NUCLEOTIDE SEQUENCE [LARGE SCALE GENOMIC DNA]</scope>
    <source>
        <strain evidence="11">CGMCC 1.12942</strain>
    </source>
</reference>
<dbReference type="PANTHER" id="PTHR43853:SF2">
    <property type="entry name" value="3-OXOADIPYL-COA_3-OXO-5,6-DEHYDROSUBERYL-COA THIOLASE"/>
    <property type="match status" value="1"/>
</dbReference>
<keyword evidence="3 6" id="KW-0808">Transferase</keyword>
<feature type="compositionally biased region" description="Basic and acidic residues" evidence="7">
    <location>
        <begin position="225"/>
        <end position="235"/>
    </location>
</feature>
<dbReference type="InterPro" id="IPR050215">
    <property type="entry name" value="Thiolase-like_sf_Thiolase"/>
</dbReference>
<organism evidence="10 11">
    <name type="scientific">Laceyella putida</name>
    <dbReference type="NCBI Taxonomy" id="110101"/>
    <lineage>
        <taxon>Bacteria</taxon>
        <taxon>Bacillati</taxon>
        <taxon>Bacillota</taxon>
        <taxon>Bacilli</taxon>
        <taxon>Bacillales</taxon>
        <taxon>Thermoactinomycetaceae</taxon>
        <taxon>Laceyella</taxon>
    </lineage>
</organism>
<dbReference type="PROSITE" id="PS00737">
    <property type="entry name" value="THIOLASE_2"/>
    <property type="match status" value="1"/>
</dbReference>
<comment type="pathway">
    <text evidence="1">Lipid metabolism.</text>
</comment>
<feature type="domain" description="Thiolase C-terminal" evidence="9">
    <location>
        <begin position="280"/>
        <end position="401"/>
    </location>
</feature>
<accession>A0ABW2RH81</accession>
<dbReference type="InterPro" id="IPR020613">
    <property type="entry name" value="Thiolase_CS"/>
</dbReference>
<gene>
    <name evidence="10" type="ORF">ACFQNG_04215</name>
</gene>
<dbReference type="PANTHER" id="PTHR43853">
    <property type="entry name" value="3-KETOACYL-COA THIOLASE, PEROXISOMAL"/>
    <property type="match status" value="1"/>
</dbReference>
<dbReference type="PROSITE" id="PS00098">
    <property type="entry name" value="THIOLASE_1"/>
    <property type="match status" value="1"/>
</dbReference>
<comment type="caution">
    <text evidence="10">The sequence shown here is derived from an EMBL/GenBank/DDBJ whole genome shotgun (WGS) entry which is preliminary data.</text>
</comment>
<evidence type="ECO:0000256" key="7">
    <source>
        <dbReference type="SAM" id="MobiDB-lite"/>
    </source>
</evidence>
<proteinExistence type="inferred from homology"/>
<dbReference type="PIRSF" id="PIRSF000429">
    <property type="entry name" value="Ac-CoA_Ac_transf"/>
    <property type="match status" value="1"/>
</dbReference>
<dbReference type="EC" id="2.3.1.16" evidence="5"/>
<evidence type="ECO:0000256" key="6">
    <source>
        <dbReference type="RuleBase" id="RU003557"/>
    </source>
</evidence>
<dbReference type="InterPro" id="IPR002155">
    <property type="entry name" value="Thiolase"/>
</dbReference>
<dbReference type="InterPro" id="IPR020615">
    <property type="entry name" value="Thiolase_acyl_enz_int_AS"/>
</dbReference>
<dbReference type="RefSeq" id="WP_379863606.1">
    <property type="nucleotide sequence ID" value="NZ_JBHTBW010000009.1"/>
</dbReference>
<protein>
    <recommendedName>
        <fullName evidence="5">acetyl-CoA C-acyltransferase</fullName>
        <ecNumber evidence="5">2.3.1.16</ecNumber>
    </recommendedName>
</protein>